<dbReference type="Proteomes" id="UP000051574">
    <property type="component" value="Unassembled WGS sequence"/>
</dbReference>
<dbReference type="GO" id="GO:0016020">
    <property type="term" value="C:membrane"/>
    <property type="evidence" value="ECO:0007669"/>
    <property type="project" value="UniProtKB-SubCell"/>
</dbReference>
<feature type="transmembrane region" description="Helical" evidence="5">
    <location>
        <begin position="256"/>
        <end position="277"/>
    </location>
</feature>
<proteinExistence type="predicted"/>
<dbReference type="EMBL" id="LJIG01000136">
    <property type="protein sequence ID" value="KRT86804.1"/>
    <property type="molecule type" value="Genomic_DNA"/>
</dbReference>
<evidence type="ECO:0000259" key="6">
    <source>
        <dbReference type="PROSITE" id="PS50850"/>
    </source>
</evidence>
<sequence>MEFRKYYLDKAEITPLNAYVKAEIVPLKGYVKDIAESTRSTEEDEDDDAISISIGKYGRWQLKLTFLLSLFNIPCTWHIFSPTFHAAERTTWCARPANFAHVDPALWMNITQPQGPCSIINTSYITDWPPKDTSNWPLVKCESWEFEGEGETIISEFSLLCDRKYLNNVSEMMFLAGVAIGGFVCGLISDKFGRKKTLMGSVLIQTILGVLIAVTPWFEMYFVLRAILGFISVSVVFSGFVLSIELVGGIWRTVAGIAYLFPLSLSYASIAGLAYLLRNWRHLQLAISLPGILFLGLWWILPESPRWLHAMGKTKELKEVLHHASQINCKPLPENFEKLILPTSMETNTSTGVLDLFRTPKMRKITLLLSVIWFTVYLIYYGLVLNVGNIGGDLYLNSALGGLVEVPAIAISIVFLLKMGRRWPMTLTLVFSGISCLLIIPIKWTTDDLQWLVTSLAMFGKFLVSSSNAVVPVFTAELYPTTMRNLGVGASNVSAGIALMLVPYLFETEAIHFSLPLIIIGFFGIVGGGCVLFLPETGNGPLKETLEEDKERPN</sequence>
<evidence type="ECO:0000256" key="5">
    <source>
        <dbReference type="SAM" id="Phobius"/>
    </source>
</evidence>
<dbReference type="InterPro" id="IPR005828">
    <property type="entry name" value="MFS_sugar_transport-like"/>
</dbReference>
<dbReference type="AlphaFoldDB" id="A0A0T6BHL7"/>
<reference evidence="7 8" key="1">
    <citation type="submission" date="2015-09" db="EMBL/GenBank/DDBJ databases">
        <title>Draft genome of the scarab beetle Oryctes borbonicus.</title>
        <authorList>
            <person name="Meyer J.M."/>
            <person name="Markov G.V."/>
            <person name="Baskaran P."/>
            <person name="Herrmann M."/>
            <person name="Sommer R.J."/>
            <person name="Roedelsperger C."/>
        </authorList>
    </citation>
    <scope>NUCLEOTIDE SEQUENCE [LARGE SCALE GENOMIC DNA]</scope>
    <source>
        <strain evidence="7">OB123</strain>
        <tissue evidence="7">Whole animal</tissue>
    </source>
</reference>
<evidence type="ECO:0000256" key="4">
    <source>
        <dbReference type="ARBA" id="ARBA00023136"/>
    </source>
</evidence>
<feature type="transmembrane region" description="Helical" evidence="5">
    <location>
        <begin position="224"/>
        <end position="244"/>
    </location>
</feature>
<name>A0A0T6BHL7_9SCAR</name>
<dbReference type="OrthoDB" id="3936150at2759"/>
<feature type="transmembrane region" description="Helical" evidence="5">
    <location>
        <begin position="395"/>
        <end position="417"/>
    </location>
</feature>
<keyword evidence="4 5" id="KW-0472">Membrane</keyword>
<dbReference type="InterPro" id="IPR020846">
    <property type="entry name" value="MFS_dom"/>
</dbReference>
<dbReference type="CDD" id="cd17317">
    <property type="entry name" value="MFS_SLC22"/>
    <property type="match status" value="1"/>
</dbReference>
<feature type="transmembrane region" description="Helical" evidence="5">
    <location>
        <begin position="486"/>
        <end position="506"/>
    </location>
</feature>
<comment type="subcellular location">
    <subcellularLocation>
        <location evidence="1">Membrane</location>
        <topology evidence="1">Multi-pass membrane protein</topology>
    </subcellularLocation>
</comment>
<dbReference type="InterPro" id="IPR036259">
    <property type="entry name" value="MFS_trans_sf"/>
</dbReference>
<dbReference type="SUPFAM" id="SSF103473">
    <property type="entry name" value="MFS general substrate transporter"/>
    <property type="match status" value="1"/>
</dbReference>
<dbReference type="GO" id="GO:0022857">
    <property type="term" value="F:transmembrane transporter activity"/>
    <property type="evidence" value="ECO:0007669"/>
    <property type="project" value="InterPro"/>
</dbReference>
<evidence type="ECO:0000256" key="2">
    <source>
        <dbReference type="ARBA" id="ARBA00022692"/>
    </source>
</evidence>
<dbReference type="PANTHER" id="PTHR24064">
    <property type="entry name" value="SOLUTE CARRIER FAMILY 22 MEMBER"/>
    <property type="match status" value="1"/>
</dbReference>
<feature type="transmembrane region" description="Helical" evidence="5">
    <location>
        <begin position="172"/>
        <end position="189"/>
    </location>
</feature>
<dbReference type="PROSITE" id="PS50850">
    <property type="entry name" value="MFS"/>
    <property type="match status" value="1"/>
</dbReference>
<feature type="transmembrane region" description="Helical" evidence="5">
    <location>
        <begin position="512"/>
        <end position="534"/>
    </location>
</feature>
<feature type="transmembrane region" description="Helical" evidence="5">
    <location>
        <begin position="283"/>
        <end position="301"/>
    </location>
</feature>
<dbReference type="Gene3D" id="1.20.1250.20">
    <property type="entry name" value="MFS general substrate transporter like domains"/>
    <property type="match status" value="1"/>
</dbReference>
<organism evidence="7 8">
    <name type="scientific">Oryctes borbonicus</name>
    <dbReference type="NCBI Taxonomy" id="1629725"/>
    <lineage>
        <taxon>Eukaryota</taxon>
        <taxon>Metazoa</taxon>
        <taxon>Ecdysozoa</taxon>
        <taxon>Arthropoda</taxon>
        <taxon>Hexapoda</taxon>
        <taxon>Insecta</taxon>
        <taxon>Pterygota</taxon>
        <taxon>Neoptera</taxon>
        <taxon>Endopterygota</taxon>
        <taxon>Coleoptera</taxon>
        <taxon>Polyphaga</taxon>
        <taxon>Scarabaeiformia</taxon>
        <taxon>Scarabaeidae</taxon>
        <taxon>Dynastinae</taxon>
        <taxon>Oryctes</taxon>
    </lineage>
</organism>
<feature type="transmembrane region" description="Helical" evidence="5">
    <location>
        <begin position="365"/>
        <end position="383"/>
    </location>
</feature>
<evidence type="ECO:0000256" key="3">
    <source>
        <dbReference type="ARBA" id="ARBA00022989"/>
    </source>
</evidence>
<keyword evidence="3 5" id="KW-1133">Transmembrane helix</keyword>
<feature type="domain" description="Major facilitator superfamily (MFS) profile" evidence="6">
    <location>
        <begin position="118"/>
        <end position="539"/>
    </location>
</feature>
<evidence type="ECO:0000313" key="8">
    <source>
        <dbReference type="Proteomes" id="UP000051574"/>
    </source>
</evidence>
<keyword evidence="8" id="KW-1185">Reference proteome</keyword>
<dbReference type="Pfam" id="PF00083">
    <property type="entry name" value="Sugar_tr"/>
    <property type="match status" value="1"/>
</dbReference>
<gene>
    <name evidence="7" type="ORF">AMK59_379</name>
</gene>
<protein>
    <submittedName>
        <fullName evidence="7">Membrane transporter</fullName>
    </submittedName>
</protein>
<accession>A0A0T6BHL7</accession>
<evidence type="ECO:0000313" key="7">
    <source>
        <dbReference type="EMBL" id="KRT86804.1"/>
    </source>
</evidence>
<evidence type="ECO:0000256" key="1">
    <source>
        <dbReference type="ARBA" id="ARBA00004141"/>
    </source>
</evidence>
<comment type="caution">
    <text evidence="7">The sequence shown here is derived from an EMBL/GenBank/DDBJ whole genome shotgun (WGS) entry which is preliminary data.</text>
</comment>
<feature type="transmembrane region" description="Helical" evidence="5">
    <location>
        <begin position="450"/>
        <end position="474"/>
    </location>
</feature>
<feature type="transmembrane region" description="Helical" evidence="5">
    <location>
        <begin position="424"/>
        <end position="444"/>
    </location>
</feature>
<feature type="transmembrane region" description="Helical" evidence="5">
    <location>
        <begin position="198"/>
        <end position="218"/>
    </location>
</feature>
<keyword evidence="2 5" id="KW-0812">Transmembrane</keyword>